<reference evidence="8" key="1">
    <citation type="journal article" date="2022" name="Front. Microbiol.">
        <title>New perspectives on an old grouping: The genomic and phenotypic variability of Oxalobacter formigenes and the implications for calcium oxalate stone prevention.</title>
        <authorList>
            <person name="Chmiel J.A."/>
            <person name="Carr C."/>
            <person name="Stuivenberg G.A."/>
            <person name="Venema R."/>
            <person name="Chanyi R.M."/>
            <person name="Al K.F."/>
            <person name="Giguere D."/>
            <person name="Say H."/>
            <person name="Akouris P.P."/>
            <person name="Dominguez Romero S.A."/>
            <person name="Kwong A."/>
            <person name="Tai V."/>
            <person name="Koval S.F."/>
            <person name="Razvi H."/>
            <person name="Bjazevic J."/>
            <person name="Burton J.P."/>
        </authorList>
    </citation>
    <scope>NUCLEOTIDE SEQUENCE</scope>
    <source>
        <strain evidence="8">WoOx3</strain>
    </source>
</reference>
<dbReference type="Proteomes" id="UP001156215">
    <property type="component" value="Chromosome"/>
</dbReference>
<keyword evidence="3" id="KW-0479">Metal-binding</keyword>
<evidence type="ECO:0000256" key="1">
    <source>
        <dbReference type="ARBA" id="ARBA00010718"/>
    </source>
</evidence>
<dbReference type="EMBL" id="CP098242">
    <property type="protein sequence ID" value="WAW10097.1"/>
    <property type="molecule type" value="Genomic_DNA"/>
</dbReference>
<dbReference type="InterPro" id="IPR036398">
    <property type="entry name" value="CA_dom_sf"/>
</dbReference>
<organism evidence="8 9">
    <name type="scientific">Oxalobacter vibrioformis</name>
    <dbReference type="NCBI Taxonomy" id="933080"/>
    <lineage>
        <taxon>Bacteria</taxon>
        <taxon>Pseudomonadati</taxon>
        <taxon>Pseudomonadota</taxon>
        <taxon>Betaproteobacteria</taxon>
        <taxon>Burkholderiales</taxon>
        <taxon>Oxalobacteraceae</taxon>
        <taxon>Oxalobacter</taxon>
    </lineage>
</organism>
<name>A0A9E9LWQ7_9BURK</name>
<dbReference type="KEGG" id="ovb:NB640_12920"/>
<evidence type="ECO:0000256" key="2">
    <source>
        <dbReference type="ARBA" id="ARBA00012925"/>
    </source>
</evidence>
<evidence type="ECO:0000256" key="4">
    <source>
        <dbReference type="ARBA" id="ARBA00022833"/>
    </source>
</evidence>
<dbReference type="GO" id="GO:0008270">
    <property type="term" value="F:zinc ion binding"/>
    <property type="evidence" value="ECO:0007669"/>
    <property type="project" value="InterPro"/>
</dbReference>
<comment type="catalytic activity">
    <reaction evidence="6">
        <text>hydrogencarbonate + H(+) = CO2 + H2O</text>
        <dbReference type="Rhea" id="RHEA:10748"/>
        <dbReference type="ChEBI" id="CHEBI:15377"/>
        <dbReference type="ChEBI" id="CHEBI:15378"/>
        <dbReference type="ChEBI" id="CHEBI:16526"/>
        <dbReference type="ChEBI" id="CHEBI:17544"/>
        <dbReference type="EC" id="4.2.1.1"/>
    </reaction>
</comment>
<gene>
    <name evidence="8" type="ORF">NB640_12920</name>
</gene>
<dbReference type="PROSITE" id="PS51144">
    <property type="entry name" value="ALPHA_CA_2"/>
    <property type="match status" value="1"/>
</dbReference>
<proteinExistence type="inferred from homology"/>
<dbReference type="Pfam" id="PF00194">
    <property type="entry name" value="Carb_anhydrase"/>
    <property type="match status" value="2"/>
</dbReference>
<dbReference type="InterPro" id="IPR001148">
    <property type="entry name" value="CA_dom"/>
</dbReference>
<keyword evidence="9" id="KW-1185">Reference proteome</keyword>
<comment type="similarity">
    <text evidence="1">Belongs to the alpha-carbonic anhydrase family.</text>
</comment>
<evidence type="ECO:0000256" key="6">
    <source>
        <dbReference type="ARBA" id="ARBA00048348"/>
    </source>
</evidence>
<dbReference type="AlphaFoldDB" id="A0A9E9LWQ7"/>
<dbReference type="PANTHER" id="PTHR18952:SF265">
    <property type="entry name" value="CARBONIC ANHYDRASE"/>
    <property type="match status" value="1"/>
</dbReference>
<evidence type="ECO:0000256" key="3">
    <source>
        <dbReference type="ARBA" id="ARBA00022723"/>
    </source>
</evidence>
<dbReference type="SUPFAM" id="SSF51069">
    <property type="entry name" value="Carbonic anhydrase"/>
    <property type="match status" value="1"/>
</dbReference>
<accession>A0A9E9LWQ7</accession>
<dbReference type="Gene3D" id="3.10.200.10">
    <property type="entry name" value="Alpha carbonic anhydrase"/>
    <property type="match status" value="2"/>
</dbReference>
<protein>
    <recommendedName>
        <fullName evidence="2">carbonic anhydrase</fullName>
        <ecNumber evidence="2">4.2.1.1</ecNumber>
    </recommendedName>
</protein>
<evidence type="ECO:0000256" key="5">
    <source>
        <dbReference type="ARBA" id="ARBA00023239"/>
    </source>
</evidence>
<dbReference type="InterPro" id="IPR023561">
    <property type="entry name" value="Carbonic_anhydrase_a-class"/>
</dbReference>
<dbReference type="PANTHER" id="PTHR18952">
    <property type="entry name" value="CARBONIC ANHYDRASE"/>
    <property type="match status" value="1"/>
</dbReference>
<dbReference type="SMART" id="SM01057">
    <property type="entry name" value="Carb_anhydrase"/>
    <property type="match status" value="1"/>
</dbReference>
<dbReference type="EC" id="4.2.1.1" evidence="2"/>
<keyword evidence="4" id="KW-0862">Zinc</keyword>
<dbReference type="RefSeq" id="WP_269309096.1">
    <property type="nucleotide sequence ID" value="NZ_CP098242.1"/>
</dbReference>
<keyword evidence="5" id="KW-0456">Lyase</keyword>
<sequence>MNTGPDTGQNNDWGYHGHVGPSRWGELGDKFAVCSFGSEQSPVNTETGDAEPADLTHITFHYTPSEYRIVNNGHTIETDSLINPAALLPSNRDYFADKGSLTTPPCSENVRWCVLIA</sequence>
<dbReference type="GO" id="GO:0004089">
    <property type="term" value="F:carbonate dehydratase activity"/>
    <property type="evidence" value="ECO:0007669"/>
    <property type="project" value="UniProtKB-EC"/>
</dbReference>
<evidence type="ECO:0000313" key="9">
    <source>
        <dbReference type="Proteomes" id="UP001156215"/>
    </source>
</evidence>
<evidence type="ECO:0000259" key="7">
    <source>
        <dbReference type="PROSITE" id="PS51144"/>
    </source>
</evidence>
<feature type="domain" description="Alpha-carbonic anhydrase" evidence="7">
    <location>
        <begin position="1"/>
        <end position="117"/>
    </location>
</feature>
<evidence type="ECO:0000313" key="8">
    <source>
        <dbReference type="EMBL" id="WAW10097.1"/>
    </source>
</evidence>